<evidence type="ECO:0000256" key="1">
    <source>
        <dbReference type="SAM" id="MobiDB-lite"/>
    </source>
</evidence>
<feature type="compositionally biased region" description="Polar residues" evidence="1">
    <location>
        <begin position="579"/>
        <end position="591"/>
    </location>
</feature>
<dbReference type="PANTHER" id="PTHR32091:SF4">
    <property type="entry name" value="OS07G0546100 PROTEIN"/>
    <property type="match status" value="1"/>
</dbReference>
<feature type="compositionally biased region" description="Basic and acidic residues" evidence="1">
    <location>
        <begin position="94"/>
        <end position="104"/>
    </location>
</feature>
<evidence type="ECO:0000313" key="2">
    <source>
        <dbReference type="EMBL" id="WOK99768.1"/>
    </source>
</evidence>
<feature type="region of interest" description="Disordered" evidence="1">
    <location>
        <begin position="448"/>
        <end position="591"/>
    </location>
</feature>
<evidence type="ECO:0000313" key="3">
    <source>
        <dbReference type="Proteomes" id="UP001327560"/>
    </source>
</evidence>
<dbReference type="PANTHER" id="PTHR32091">
    <property type="entry name" value="EUKARYOTIC TRANSLATION INITIATION FACTOR 4B"/>
    <property type="match status" value="1"/>
</dbReference>
<feature type="region of interest" description="Disordered" evidence="1">
    <location>
        <begin position="223"/>
        <end position="256"/>
    </location>
</feature>
<sequence>MSKKKSTTMTLKDFHGGSIPSQLTLPSSPSSSSGSSRPPDRPGAWGAAVASSSSRPDHHLLRPRPGSAGAVSASTRGLDERPPAFLPSPPNIGRHFDEDERKPFDASATPRRAVAAQDTSLRSHPPVSTTRSDPKRPVLSPLVPSAADAVPAPITTFPSPSSNVGSAPNAWGLRKDVGSEPAPSLRIKPTVTTWSASKLAQASAVEKVSSGRWQSKPREAEAIGSHLNTQGSDSSSGESIRVVESIDPDRERERPRMISPMVMGYAEIKESTSLGCCTERASSRERARSPTYPEMKERNPQGFSIDETRPTYSDGRFGAPKLYQHGADDLPERPKLNLLPRTKPMDSPDIQRDFVDKQVYLAPTSLVQVQNVNETQCSKNPPNLELVGVDDRTQAIDRVKLQLKPRAKVIEQSDGNAEKERKNVFGGARPREMVLKERGRDVAANELGMITPPNRNHLSSLDGKIEPQPGERAERLSVRQKTGKDVEKKGCQLDTEKIDVERTSWRSDEPHEQTRAESDTWRKPVEQPKHDNPAPRLGKAASALELAEAFSRPVSDATPTSQKSIPGQAQLPFSRLTDTRSGPSQRQINGY</sequence>
<feature type="compositionally biased region" description="Polar residues" evidence="1">
    <location>
        <begin position="156"/>
        <end position="166"/>
    </location>
</feature>
<protein>
    <submittedName>
        <fullName evidence="2">Uncharacterized protein</fullName>
    </submittedName>
</protein>
<dbReference type="EMBL" id="CP136891">
    <property type="protein sequence ID" value="WOK99768.1"/>
    <property type="molecule type" value="Genomic_DNA"/>
</dbReference>
<dbReference type="Proteomes" id="UP001327560">
    <property type="component" value="Chromosome 2"/>
</dbReference>
<feature type="compositionally biased region" description="Polar residues" evidence="1">
    <location>
        <begin position="226"/>
        <end position="238"/>
    </location>
</feature>
<reference evidence="2 3" key="1">
    <citation type="submission" date="2023-10" db="EMBL/GenBank/DDBJ databases">
        <title>Chromosome-scale genome assembly provides insights into flower coloration mechanisms of Canna indica.</title>
        <authorList>
            <person name="Li C."/>
        </authorList>
    </citation>
    <scope>NUCLEOTIDE SEQUENCE [LARGE SCALE GENOMIC DNA]</scope>
    <source>
        <tissue evidence="2">Flower</tissue>
    </source>
</reference>
<proteinExistence type="predicted"/>
<gene>
    <name evidence="2" type="ORF">Cni_G08480</name>
</gene>
<organism evidence="2 3">
    <name type="scientific">Canna indica</name>
    <name type="common">Indian-shot</name>
    <dbReference type="NCBI Taxonomy" id="4628"/>
    <lineage>
        <taxon>Eukaryota</taxon>
        <taxon>Viridiplantae</taxon>
        <taxon>Streptophyta</taxon>
        <taxon>Embryophyta</taxon>
        <taxon>Tracheophyta</taxon>
        <taxon>Spermatophyta</taxon>
        <taxon>Magnoliopsida</taxon>
        <taxon>Liliopsida</taxon>
        <taxon>Zingiberales</taxon>
        <taxon>Cannaceae</taxon>
        <taxon>Canna</taxon>
    </lineage>
</organism>
<dbReference type="GO" id="GO:0003743">
    <property type="term" value="F:translation initiation factor activity"/>
    <property type="evidence" value="ECO:0007669"/>
    <property type="project" value="InterPro"/>
</dbReference>
<accession>A0AAQ3K0P9</accession>
<feature type="compositionally biased region" description="Basic and acidic residues" evidence="1">
    <location>
        <begin position="281"/>
        <end position="299"/>
    </location>
</feature>
<dbReference type="InterPro" id="IPR010433">
    <property type="entry name" value="EIF-4B_pln"/>
</dbReference>
<feature type="region of interest" description="Disordered" evidence="1">
    <location>
        <begin position="1"/>
        <end position="185"/>
    </location>
</feature>
<feature type="compositionally biased region" description="Low complexity" evidence="1">
    <location>
        <begin position="18"/>
        <end position="54"/>
    </location>
</feature>
<feature type="region of interest" description="Disordered" evidence="1">
    <location>
        <begin position="274"/>
        <end position="349"/>
    </location>
</feature>
<feature type="compositionally biased region" description="Basic and acidic residues" evidence="1">
    <location>
        <begin position="326"/>
        <end position="335"/>
    </location>
</feature>
<feature type="compositionally biased region" description="Basic and acidic residues" evidence="1">
    <location>
        <begin position="247"/>
        <end position="256"/>
    </location>
</feature>
<dbReference type="GO" id="GO:0003729">
    <property type="term" value="F:mRNA binding"/>
    <property type="evidence" value="ECO:0007669"/>
    <property type="project" value="TreeGrafter"/>
</dbReference>
<feature type="compositionally biased region" description="Polar residues" evidence="1">
    <location>
        <begin position="117"/>
        <end position="131"/>
    </location>
</feature>
<feature type="region of interest" description="Disordered" evidence="1">
    <location>
        <begin position="411"/>
        <end position="431"/>
    </location>
</feature>
<feature type="compositionally biased region" description="Low complexity" evidence="1">
    <location>
        <begin position="540"/>
        <end position="551"/>
    </location>
</feature>
<dbReference type="AlphaFoldDB" id="A0AAQ3K0P9"/>
<name>A0AAQ3K0P9_9LILI</name>
<feature type="compositionally biased region" description="Basic and acidic residues" evidence="1">
    <location>
        <begin position="463"/>
        <end position="533"/>
    </location>
</feature>
<feature type="compositionally biased region" description="Polar residues" evidence="1">
    <location>
        <begin position="557"/>
        <end position="567"/>
    </location>
</feature>
<keyword evidence="3" id="KW-1185">Reference proteome</keyword>